<dbReference type="OrthoDB" id="276276at2759"/>
<dbReference type="AlphaFoldDB" id="A0A9W7L1P2"/>
<reference evidence="3" key="1">
    <citation type="journal article" date="2023" name="Commun. Biol.">
        <title>Genome analysis of Parmales, the sister group of diatoms, reveals the evolutionary specialization of diatoms from phago-mixotrophs to photoautotrophs.</title>
        <authorList>
            <person name="Ban H."/>
            <person name="Sato S."/>
            <person name="Yoshikawa S."/>
            <person name="Yamada K."/>
            <person name="Nakamura Y."/>
            <person name="Ichinomiya M."/>
            <person name="Sato N."/>
            <person name="Blanc-Mathieu R."/>
            <person name="Endo H."/>
            <person name="Kuwata A."/>
            <person name="Ogata H."/>
        </authorList>
    </citation>
    <scope>NUCLEOTIDE SEQUENCE [LARGE SCALE GENOMIC DNA]</scope>
</reference>
<dbReference type="InterPro" id="IPR000086">
    <property type="entry name" value="NUDIX_hydrolase_dom"/>
</dbReference>
<dbReference type="PANTHER" id="PTHR43736:SF1">
    <property type="entry name" value="DIHYDRONEOPTERIN TRIPHOSPHATE DIPHOSPHATASE"/>
    <property type="match status" value="1"/>
</dbReference>
<comment type="caution">
    <text evidence="2">The sequence shown here is derived from an EMBL/GenBank/DDBJ whole genome shotgun (WGS) entry which is preliminary data.</text>
</comment>
<dbReference type="CDD" id="cd02883">
    <property type="entry name" value="NUDIX_Hydrolase"/>
    <property type="match status" value="1"/>
</dbReference>
<dbReference type="SUPFAM" id="SSF55811">
    <property type="entry name" value="Nudix"/>
    <property type="match status" value="1"/>
</dbReference>
<sequence length="399" mass="43941">MLMNMALKFGLLLPSPLVRSIAFFVSLLSVCVGTLCLKLDRQIIAFGIPLPLVYSYSLPSASPARVRITRSSGSSTPIPWGELVISLEDYYNASKKTLTFHEDEDGIVISPISRTPSSISLPHHSFATVSKDWRVKKWKAMMRGIEDTGKMAGGMKRRFDEGFRENQRVVSQGDEQQGQGNILRLCACAVVRVRVRNKPYILLTQRQSRKSSESTFSGMWVFPGGHVDMVKGKTEGLEVAAKREVLEETGLKVSKARKLCTYQASLLHKSRGYLICFFSCETATKEFASVGEALLGVCKKEVGAAALIPEVLFKHGIFSPELCSEFSSEEAAQMARDVGMGEFDGVLVEGDEVKSKKFSIEEIVGDGGEGARGGGIGMAHRWASECFRNEDSDERKKDD</sequence>
<dbReference type="InterPro" id="IPR015797">
    <property type="entry name" value="NUDIX_hydrolase-like_dom_sf"/>
</dbReference>
<accession>A0A9W7L1P2</accession>
<keyword evidence="3" id="KW-1185">Reference proteome</keyword>
<name>A0A9W7L1P2_9STRA</name>
<gene>
    <name evidence="2" type="ORF">TrCOL_g1244</name>
</gene>
<evidence type="ECO:0000313" key="3">
    <source>
        <dbReference type="Proteomes" id="UP001165065"/>
    </source>
</evidence>
<dbReference type="EMBL" id="BRYA01000552">
    <property type="protein sequence ID" value="GMI22636.1"/>
    <property type="molecule type" value="Genomic_DNA"/>
</dbReference>
<proteinExistence type="predicted"/>
<dbReference type="Gene3D" id="3.90.79.10">
    <property type="entry name" value="Nucleoside Triphosphate Pyrophosphohydrolase"/>
    <property type="match status" value="1"/>
</dbReference>
<evidence type="ECO:0000259" key="1">
    <source>
        <dbReference type="PROSITE" id="PS51462"/>
    </source>
</evidence>
<dbReference type="PANTHER" id="PTHR43736">
    <property type="entry name" value="ADP-RIBOSE PYROPHOSPHATASE"/>
    <property type="match status" value="1"/>
</dbReference>
<feature type="domain" description="Nudix hydrolase" evidence="1">
    <location>
        <begin position="182"/>
        <end position="336"/>
    </location>
</feature>
<dbReference type="Pfam" id="PF00293">
    <property type="entry name" value="NUDIX"/>
    <property type="match status" value="1"/>
</dbReference>
<organism evidence="2 3">
    <name type="scientific">Triparma columacea</name>
    <dbReference type="NCBI Taxonomy" id="722753"/>
    <lineage>
        <taxon>Eukaryota</taxon>
        <taxon>Sar</taxon>
        <taxon>Stramenopiles</taxon>
        <taxon>Ochrophyta</taxon>
        <taxon>Bolidophyceae</taxon>
        <taxon>Parmales</taxon>
        <taxon>Triparmaceae</taxon>
        <taxon>Triparma</taxon>
    </lineage>
</organism>
<dbReference type="PROSITE" id="PS51462">
    <property type="entry name" value="NUDIX"/>
    <property type="match status" value="1"/>
</dbReference>
<evidence type="ECO:0000313" key="2">
    <source>
        <dbReference type="EMBL" id="GMI22636.1"/>
    </source>
</evidence>
<protein>
    <recommendedName>
        <fullName evidence="1">Nudix hydrolase domain-containing protein</fullName>
    </recommendedName>
</protein>
<dbReference type="Proteomes" id="UP001165065">
    <property type="component" value="Unassembled WGS sequence"/>
</dbReference>